<evidence type="ECO:0000313" key="4">
    <source>
        <dbReference type="Proteomes" id="UP000034166"/>
    </source>
</evidence>
<keyword evidence="1" id="KW-0863">Zinc-finger</keyword>
<evidence type="ECO:0000259" key="2">
    <source>
        <dbReference type="PROSITE" id="PS50966"/>
    </source>
</evidence>
<dbReference type="GO" id="GO:0008270">
    <property type="term" value="F:zinc ion binding"/>
    <property type="evidence" value="ECO:0007669"/>
    <property type="project" value="UniProtKB-KW"/>
</dbReference>
<name>A0A0M2T1A8_9BACI</name>
<proteinExistence type="predicted"/>
<keyword evidence="1" id="KW-0479">Metal-binding</keyword>
<gene>
    <name evidence="3" type="ORF">WQ57_05845</name>
</gene>
<protein>
    <recommendedName>
        <fullName evidence="2">SWIM-type domain-containing protein</fullName>
    </recommendedName>
</protein>
<feature type="domain" description="SWIM-type" evidence="2">
    <location>
        <begin position="63"/>
        <end position="96"/>
    </location>
</feature>
<evidence type="ECO:0000256" key="1">
    <source>
        <dbReference type="PROSITE-ProRule" id="PRU00325"/>
    </source>
</evidence>
<dbReference type="InterPro" id="IPR007527">
    <property type="entry name" value="Znf_SWIM"/>
</dbReference>
<comment type="caution">
    <text evidence="3">The sequence shown here is derived from an EMBL/GenBank/DDBJ whole genome shotgun (WGS) entry which is preliminary data.</text>
</comment>
<keyword evidence="4" id="KW-1185">Reference proteome</keyword>
<sequence length="539" mass="62769">MVPGTQMKMKEAAALLKTRLRPESEEDQKVVQKGLMLYRQGMVHHLKYVGGSIWASVQDVTPVRVYLNFPDPEDSSCTCPAYGFCRHRMAAFFQAYAEIGSVADWVDEWRRPAKESLQAEEWGLQKAKELMKSASGHEKGYTLWTDNFTRSFNEIMLGQGKPNPYVIASLLQTYLRGVRAGAPSSPEWRTLYELIGRIYGFKQLAALTGELEHNSSTVNRYYRYLFDSLEDEIDDGIHSLSVNSLPFDFDEYIEALKDESAGLIDTADLFEYERANLYRMLWSGLFKQNSWREEERERLEAFGEGKRTMAENVALAHHYYLARRDRELFDFLKKLNDTPLSFLFYWLEDLGRQGDNARLGAYIEYMAGQMRPALASMQNHQQARDFTRLALRTAAPFFRNGGREELYEKLLNASLPFSYIEYEDFLFEKGSYEKWGELFTYTSFEYFTVPNDRVKVLQKEAPEVLLPLLHQAADGLILQKNRSAYKQAVRLLKKLRAAYKKLKRTPEWEVYFDKLLEKNKRLRAFHAECERGKLIVEKE</sequence>
<evidence type="ECO:0000313" key="3">
    <source>
        <dbReference type="EMBL" id="KKK39022.1"/>
    </source>
</evidence>
<dbReference type="EMBL" id="LAYY01000005">
    <property type="protein sequence ID" value="KKK39022.1"/>
    <property type="molecule type" value="Genomic_DNA"/>
</dbReference>
<reference evidence="3 4" key="1">
    <citation type="submission" date="2015-04" db="EMBL/GenBank/DDBJ databases">
        <title>Taxonomic description and genome sequence of Bacillus campisalis sp. nov., a novel member of the genus Bacillus isolated from solar saltern.</title>
        <authorList>
            <person name="Mathan Kumar R."/>
            <person name="Kaur G."/>
            <person name="Kumar A."/>
            <person name="Singh N.K."/>
            <person name="Kaur N."/>
            <person name="Kumar N."/>
            <person name="Mayilraj S."/>
        </authorList>
    </citation>
    <scope>NUCLEOTIDE SEQUENCE [LARGE SCALE GENOMIC DNA]</scope>
    <source>
        <strain evidence="3 4">SA2-6</strain>
    </source>
</reference>
<dbReference type="PATRIC" id="fig|1408103.3.peg.1313"/>
<dbReference type="AlphaFoldDB" id="A0A0M2T1A8"/>
<dbReference type="PROSITE" id="PS50966">
    <property type="entry name" value="ZF_SWIM"/>
    <property type="match status" value="1"/>
</dbReference>
<keyword evidence="1" id="KW-0862">Zinc</keyword>
<accession>A0A0M2T1A8</accession>
<dbReference type="Proteomes" id="UP000034166">
    <property type="component" value="Unassembled WGS sequence"/>
</dbReference>
<dbReference type="Pfam" id="PF04434">
    <property type="entry name" value="SWIM"/>
    <property type="match status" value="1"/>
</dbReference>
<organism evidence="3 4">
    <name type="scientific">Mesobacillus campisalis</name>
    <dbReference type="NCBI Taxonomy" id="1408103"/>
    <lineage>
        <taxon>Bacteria</taxon>
        <taxon>Bacillati</taxon>
        <taxon>Bacillota</taxon>
        <taxon>Bacilli</taxon>
        <taxon>Bacillales</taxon>
        <taxon>Bacillaceae</taxon>
        <taxon>Mesobacillus</taxon>
    </lineage>
</organism>